<evidence type="ECO:0000313" key="2">
    <source>
        <dbReference type="EMBL" id="KAG2500477.1"/>
    </source>
</evidence>
<accession>A0A835YCK9</accession>
<feature type="region of interest" description="Disordered" evidence="1">
    <location>
        <begin position="1"/>
        <end position="76"/>
    </location>
</feature>
<dbReference type="PANTHER" id="PTHR22028:SF9">
    <property type="entry name" value="SFI1 SPINDLE BODY DOMAIN-CONTAINING PROTEIN"/>
    <property type="match status" value="1"/>
</dbReference>
<dbReference type="InterPro" id="IPR052270">
    <property type="entry name" value="CACF_protein"/>
</dbReference>
<feature type="compositionally biased region" description="Low complexity" evidence="1">
    <location>
        <begin position="1062"/>
        <end position="1077"/>
    </location>
</feature>
<evidence type="ECO:0000313" key="3">
    <source>
        <dbReference type="Proteomes" id="UP000612055"/>
    </source>
</evidence>
<protein>
    <recommendedName>
        <fullName evidence="4">Sfi1 spindle body domain-containing protein</fullName>
    </recommendedName>
</protein>
<feature type="compositionally biased region" description="Acidic residues" evidence="1">
    <location>
        <begin position="2411"/>
        <end position="2424"/>
    </location>
</feature>
<comment type="caution">
    <text evidence="2">The sequence shown here is derived from an EMBL/GenBank/DDBJ whole genome shotgun (WGS) entry which is preliminary data.</text>
</comment>
<feature type="region of interest" description="Disordered" evidence="1">
    <location>
        <begin position="1103"/>
        <end position="1134"/>
    </location>
</feature>
<gene>
    <name evidence="2" type="ORF">HYH03_002042</name>
</gene>
<organism evidence="2 3">
    <name type="scientific">Edaphochlamys debaryana</name>
    <dbReference type="NCBI Taxonomy" id="47281"/>
    <lineage>
        <taxon>Eukaryota</taxon>
        <taxon>Viridiplantae</taxon>
        <taxon>Chlorophyta</taxon>
        <taxon>core chlorophytes</taxon>
        <taxon>Chlorophyceae</taxon>
        <taxon>CS clade</taxon>
        <taxon>Chlamydomonadales</taxon>
        <taxon>Chlamydomonadales incertae sedis</taxon>
        <taxon>Edaphochlamys</taxon>
    </lineage>
</organism>
<name>A0A835YCK9_9CHLO</name>
<keyword evidence="3" id="KW-1185">Reference proteome</keyword>
<feature type="compositionally biased region" description="Low complexity" evidence="1">
    <location>
        <begin position="1113"/>
        <end position="1126"/>
    </location>
</feature>
<dbReference type="PANTHER" id="PTHR22028">
    <property type="entry name" value="SFI1 SPINDLE BODY DOMAIN-CONTAINING PROTEIN-RELATED"/>
    <property type="match status" value="1"/>
</dbReference>
<feature type="compositionally biased region" description="Gly residues" evidence="1">
    <location>
        <begin position="2384"/>
        <end position="2394"/>
    </location>
</feature>
<feature type="compositionally biased region" description="Pro residues" evidence="1">
    <location>
        <begin position="989"/>
        <end position="998"/>
    </location>
</feature>
<feature type="region of interest" description="Disordered" evidence="1">
    <location>
        <begin position="2284"/>
        <end position="2344"/>
    </location>
</feature>
<dbReference type="Proteomes" id="UP000612055">
    <property type="component" value="Unassembled WGS sequence"/>
</dbReference>
<proteinExistence type="predicted"/>
<reference evidence="2" key="1">
    <citation type="journal article" date="2020" name="bioRxiv">
        <title>Comparative genomics of Chlamydomonas.</title>
        <authorList>
            <person name="Craig R.J."/>
            <person name="Hasan A.R."/>
            <person name="Ness R.W."/>
            <person name="Keightley P.D."/>
        </authorList>
    </citation>
    <scope>NUCLEOTIDE SEQUENCE</scope>
    <source>
        <strain evidence="2">CCAP 11/70</strain>
    </source>
</reference>
<evidence type="ECO:0008006" key="4">
    <source>
        <dbReference type="Google" id="ProtNLM"/>
    </source>
</evidence>
<feature type="region of interest" description="Disordered" evidence="1">
    <location>
        <begin position="2381"/>
        <end position="2424"/>
    </location>
</feature>
<sequence>MSGEPSETVGEVPAEVAQHGDLPLAESPDPAHDQPGPSDDQLQYESELTEPELSLQLPLPPAGEAGTRYPSVFPVADGPPSVDADVLRSGAAGSSFNAYPSIGQQSVEFASSRNSPDMPGASSMYVTHHRWDAVAGESVAVHSPGSEHSYHSSVYVGASQRTSMAGTAEPRALVRSSEGKQGLATGDVVMFMQQGRPFIALQQRLPYKEDAVHTCLVQAPEDMPPESEGLAFLEVLAQNSPVGAFFGFRSGAAGNRFLQPRRKAPHRLVFFNPNCGVWEQWEPLTDAWATGPWTRLHMEFQSRRLPQVRLSVEVVRVGHYQSLGAGLGLPGATVGPSFAPTPRTLPVISEEGNMEDQNLRRISNVLVLEWFKFVDHEKVLREGLEADLAALLEETQELKLNTINQVEFLRVHMNEELALLAHHVASRDALIAALRAWLRRTQQLAADAMARARHRRILMGWRLVVDQIVFHKAAILKTRRKHARELAACAFWAWLGRARGMAGAASRIVVAVQRRAHMVMTRVLQGWQQVLTTRVRAERALLSYAARRAARILSGSFAAWRIHAAQRALGRSALHKALAAVRQGWLAVALTAWRGAVLAARRVEVQADLLAARRLSRLAVSAFAGWRSAAHARVTLRSVLADFSCTSRLRSFFTNWRSAASASHRLRNAGAAVALAWGSMSRRQVLEAWFRWASAQRSLRALLAKHVVHRSSSLLAAALGGWLHVVREARRRRALLRRHLEAAGLSRSALVLAGWRAVAVHTAWRRMSAALLWWQAYASTRAATRGRQALAQGRVQRMRLGSAFGAWHGVAARLAEGRRRMATVARHMLADSLYAAFTAWRLLARSSHAHRSAVALALPSRTRALLLKLLALWWVRSCAASAAGSRLSLDPPAAAGAAGSRHGGRPSPSQMAAEQRTATLSQRTGAPVVQPMGPLTASTMPVKNVRPQPQPQTAFPLEPSPAPAAGYAEAAASDASASFGLARSAHSPQRPPLAPAPPSGVATLGSPTTSPRGGASIRSGAGTPGRDRPLSSSGYAMPSYNPADTSHTTNTLIFGTPTRATGRSPARGSPSPGRSYAEALATSSGTAVALAALAGAGSPSHGVLYRPGGSGPGSRSSSTGRMRPMRVSASGAASSSPFVPANAAIIGAGGSPMLVEMAPGRGGEGPLTPIGLPELLDGEDGTDDVFGGGALILSARSPRSQALVDAAAWPAGPEAGTEQEFACTASVSSGVGRWLARAVLRAWHAQAAAAAAWRGMAQEVVAEARGRRTAAVFAAWRGAVSTSQQLTQAAEELGLWAVLRSDRQNLEEVLVGWHLVARRRAAAKALVRRHLARSAEAALRLTLLEWGSWAAGRKAQKRKVLRLVSRHQQSFLARAFAAWVDVTAEGAGRRQAAGHLANRRRHDVLSTALRTWCVAAAERRARAGRHARAAKHAQRRALAGAFSRWRWAAEAAAEREVAAEKARRCNALRTAFSGWLHMASSSPRSFGGLPPRGWVDPDAAMGRAATWRERRLLRGCLAALAEHAEDRRVLARQAEAIRRRAEEASAAAVLAHWRAEAESARRAGVEVVKMRARATRRQLSRCFFAWLDVSDLARATHAAADAMAARATRALLSDVFVEWRAEARRHAVLRFWSRGYANRINRGRLARAFVAWHEAAAALRARNRRTLAAARRIEGVLLRHVLLAWSATASRCRTLRLRVSAHLASKTRALLSVAFAAWLSHAQRLRAARGVALARASAADRAVVADALLAWADLALRAAAGRRTATARGATRDLGLLRAAFCGWADALPRLKAAREVAVARGTAVDRATLQMALEGWVEQAHRGRVLRAAAEALRSRREAARLPAALRAWAALAVGNGARRLQRAALAHLVLRRCMGLLRRAFEAWCVALAERRARDDELRRCIKRKKLAFGLFKQWYWEAFDADVQATIRRMFHSTDPAAHSPQPSRFRLADVGPLPPYAGPSVGMAGVGTGMGGGMGAYPAVGQSYQLGGAWRGGPVGGIGSYGGRAAGLPPLEPPQDLSAAGAAAGLRHRLLTVQAQRGVVEAGHQQPVRTLAPAFEALAAAGANIAAQRAKAAAGAASSAKVAGAVAGMHPAPASGAAAGMRSAAAAAAAEGRGAGARTSVAGSSKAVTALMLSDSDEEQEGPAAAAGAVPAGAGARRFEAAASFGAWAGAPGGGAGRAKAPALQAQAQAPAAVSSKRAVQSVGATAATVGARAVTTASAPGGGAAAATRRAAAAASASATASSLEAVTAMNAVLVNVANQLTEVSKTSLEIAAGVVAGSGGASAGRARSPSAGARPPPEAPLSPMVPPPSSSPLMALYGNPGPSRRTGGSTGSSGAQLPGVVPTWRQVATNQLYESVVEEQYEYDDGGLGPVNPSYVGITGGHVAGGDESGADEDEEASRSRSQTEEEEEEQEGEQGEDDVSCRMLAAGAVAQAAGAFARTHVGGGVEAGHGLTDVYGVRMAYENVVYDEEEYEEGVVEGEDEDI</sequence>
<feature type="compositionally biased region" description="Low complexity" evidence="1">
    <location>
        <begin position="2289"/>
        <end position="2299"/>
    </location>
</feature>
<evidence type="ECO:0000256" key="1">
    <source>
        <dbReference type="SAM" id="MobiDB-lite"/>
    </source>
</evidence>
<dbReference type="OrthoDB" id="552300at2759"/>
<feature type="compositionally biased region" description="Polar residues" evidence="1">
    <location>
        <begin position="907"/>
        <end position="924"/>
    </location>
</feature>
<feature type="compositionally biased region" description="Low complexity" evidence="1">
    <location>
        <begin position="963"/>
        <end position="978"/>
    </location>
</feature>
<dbReference type="GO" id="GO:0019902">
    <property type="term" value="F:phosphatase binding"/>
    <property type="evidence" value="ECO:0007669"/>
    <property type="project" value="TreeGrafter"/>
</dbReference>
<dbReference type="EMBL" id="JAEHOE010000004">
    <property type="protein sequence ID" value="KAG2500477.1"/>
    <property type="molecule type" value="Genomic_DNA"/>
</dbReference>
<feature type="compositionally biased region" description="Pro residues" evidence="1">
    <location>
        <begin position="2300"/>
        <end position="2316"/>
    </location>
</feature>
<feature type="region of interest" description="Disordered" evidence="1">
    <location>
        <begin position="889"/>
        <end position="1077"/>
    </location>
</feature>
<feature type="compositionally biased region" description="Polar residues" evidence="1">
    <location>
        <begin position="1042"/>
        <end position="1061"/>
    </location>
</feature>